<dbReference type="AlphaFoldDB" id="A0A397USW3"/>
<evidence type="ECO:0000313" key="1">
    <source>
        <dbReference type="EMBL" id="RIB13330.1"/>
    </source>
</evidence>
<dbReference type="Proteomes" id="UP000266673">
    <property type="component" value="Unassembled WGS sequence"/>
</dbReference>
<protein>
    <submittedName>
        <fullName evidence="1">Uncharacterized protein</fullName>
    </submittedName>
</protein>
<accession>A0A397USW3</accession>
<organism evidence="1 2">
    <name type="scientific">Gigaspora rosea</name>
    <dbReference type="NCBI Taxonomy" id="44941"/>
    <lineage>
        <taxon>Eukaryota</taxon>
        <taxon>Fungi</taxon>
        <taxon>Fungi incertae sedis</taxon>
        <taxon>Mucoromycota</taxon>
        <taxon>Glomeromycotina</taxon>
        <taxon>Glomeromycetes</taxon>
        <taxon>Diversisporales</taxon>
        <taxon>Gigasporaceae</taxon>
        <taxon>Gigaspora</taxon>
    </lineage>
</organism>
<evidence type="ECO:0000313" key="2">
    <source>
        <dbReference type="Proteomes" id="UP000266673"/>
    </source>
</evidence>
<dbReference type="EMBL" id="QKWP01000933">
    <property type="protein sequence ID" value="RIB13330.1"/>
    <property type="molecule type" value="Genomic_DNA"/>
</dbReference>
<dbReference type="OrthoDB" id="2446317at2759"/>
<gene>
    <name evidence="1" type="ORF">C2G38_2198157</name>
</gene>
<reference evidence="1 2" key="1">
    <citation type="submission" date="2018-06" db="EMBL/GenBank/DDBJ databases">
        <title>Comparative genomics reveals the genomic features of Rhizophagus irregularis, R. cerebriforme, R. diaphanum and Gigaspora rosea, and their symbiotic lifestyle signature.</title>
        <authorList>
            <person name="Morin E."/>
            <person name="San Clemente H."/>
            <person name="Chen E.C.H."/>
            <person name="De La Providencia I."/>
            <person name="Hainaut M."/>
            <person name="Kuo A."/>
            <person name="Kohler A."/>
            <person name="Murat C."/>
            <person name="Tang N."/>
            <person name="Roy S."/>
            <person name="Loubradou J."/>
            <person name="Henrissat B."/>
            <person name="Grigoriev I.V."/>
            <person name="Corradi N."/>
            <person name="Roux C."/>
            <person name="Martin F.M."/>
        </authorList>
    </citation>
    <scope>NUCLEOTIDE SEQUENCE [LARGE SCALE GENOMIC DNA]</scope>
    <source>
        <strain evidence="1 2">DAOM 194757</strain>
    </source>
</reference>
<sequence length="113" mass="12809">MNSENQEADFVNLSFDNFLAESKVGPSIELSEMNDQETGFDSSSFNNFLKEIEDDYKNCSSQLQTAFDNFAEHYIATKSQSIGRVTTFLYDHNLNSSARIKSIIIICARFLVT</sequence>
<keyword evidence="2" id="KW-1185">Reference proteome</keyword>
<comment type="caution">
    <text evidence="1">The sequence shown here is derived from an EMBL/GenBank/DDBJ whole genome shotgun (WGS) entry which is preliminary data.</text>
</comment>
<name>A0A397USW3_9GLOM</name>
<proteinExistence type="predicted"/>